<keyword evidence="4" id="KW-1185">Reference proteome</keyword>
<dbReference type="AlphaFoldDB" id="A0A1I7S6Z0"/>
<evidence type="ECO:0000313" key="3">
    <source>
        <dbReference type="Proteomes" id="UP000095284"/>
    </source>
</evidence>
<reference evidence="2" key="2">
    <citation type="submission" date="2020-09" db="EMBL/GenBank/DDBJ databases">
        <authorList>
            <person name="Kikuchi T."/>
        </authorList>
    </citation>
    <scope>NUCLEOTIDE SEQUENCE</scope>
    <source>
        <strain evidence="2">Ka4C1</strain>
    </source>
</reference>
<name>A0A1I7S6Z0_BURXY</name>
<sequence>MEEEHGQVICPKKHGQTKIMTTYIFGRPYQTTQTSDGHQWIRVGGGYQRRSELETRLFQRRLERQKLPKNLRRWSSTATYTVENSEIVNSPESLPNVNRTICIARPLSSADDTLVEDTRTNDSFDFAIARRPIPKIFPQKTHKISIESTKSPDANSKDFLEVDEKSSEEFLDADEKENLDEISDCSQKTASTAHWINNPAPKSDTCTAKSSPRFSDDFSSKTNV</sequence>
<organism evidence="3 5">
    <name type="scientific">Bursaphelenchus xylophilus</name>
    <name type="common">Pinewood nematode worm</name>
    <name type="synonym">Aphelenchoides xylophilus</name>
    <dbReference type="NCBI Taxonomy" id="6326"/>
    <lineage>
        <taxon>Eukaryota</taxon>
        <taxon>Metazoa</taxon>
        <taxon>Ecdysozoa</taxon>
        <taxon>Nematoda</taxon>
        <taxon>Chromadorea</taxon>
        <taxon>Rhabditida</taxon>
        <taxon>Tylenchina</taxon>
        <taxon>Tylenchomorpha</taxon>
        <taxon>Aphelenchoidea</taxon>
        <taxon>Aphelenchoididae</taxon>
        <taxon>Bursaphelenchus</taxon>
    </lineage>
</organism>
<dbReference type="Proteomes" id="UP000095284">
    <property type="component" value="Unplaced"/>
</dbReference>
<dbReference type="Proteomes" id="UP000659654">
    <property type="component" value="Unassembled WGS sequence"/>
</dbReference>
<dbReference type="WBParaSite" id="BXY_0877900.1">
    <property type="protein sequence ID" value="BXY_0877900.1"/>
    <property type="gene ID" value="BXY_0877900"/>
</dbReference>
<dbReference type="EMBL" id="CAJFDI010000001">
    <property type="protein sequence ID" value="CAD5207910.1"/>
    <property type="molecule type" value="Genomic_DNA"/>
</dbReference>
<evidence type="ECO:0000313" key="5">
    <source>
        <dbReference type="WBParaSite" id="BXY_0877900.1"/>
    </source>
</evidence>
<feature type="compositionally biased region" description="Acidic residues" evidence="1">
    <location>
        <begin position="169"/>
        <end position="183"/>
    </location>
</feature>
<proteinExistence type="predicted"/>
<reference evidence="5" key="1">
    <citation type="submission" date="2016-11" db="UniProtKB">
        <authorList>
            <consortium name="WormBaseParasite"/>
        </authorList>
    </citation>
    <scope>IDENTIFICATION</scope>
</reference>
<evidence type="ECO:0000256" key="1">
    <source>
        <dbReference type="SAM" id="MobiDB-lite"/>
    </source>
</evidence>
<feature type="compositionally biased region" description="Polar residues" evidence="1">
    <location>
        <begin position="204"/>
        <end position="213"/>
    </location>
</feature>
<evidence type="ECO:0000313" key="4">
    <source>
        <dbReference type="Proteomes" id="UP000659654"/>
    </source>
</evidence>
<dbReference type="EMBL" id="CAJFCV020000001">
    <property type="protein sequence ID" value="CAG9079555.1"/>
    <property type="molecule type" value="Genomic_DNA"/>
</dbReference>
<gene>
    <name evidence="2" type="ORF">BXYJ_LOCUS161</name>
</gene>
<protein>
    <submittedName>
        <fullName evidence="2">(pine wood nematode) hypothetical protein</fullName>
    </submittedName>
</protein>
<accession>A0A1I7S6Z0</accession>
<feature type="compositionally biased region" description="Basic and acidic residues" evidence="1">
    <location>
        <begin position="214"/>
        <end position="224"/>
    </location>
</feature>
<feature type="region of interest" description="Disordered" evidence="1">
    <location>
        <begin position="165"/>
        <end position="224"/>
    </location>
</feature>
<feature type="compositionally biased region" description="Polar residues" evidence="1">
    <location>
        <begin position="184"/>
        <end position="195"/>
    </location>
</feature>
<evidence type="ECO:0000313" key="2">
    <source>
        <dbReference type="EMBL" id="CAD5207910.1"/>
    </source>
</evidence>
<dbReference type="Proteomes" id="UP000582659">
    <property type="component" value="Unassembled WGS sequence"/>
</dbReference>